<sequence>MERRDFLKLAAGAGLALSFPAGIRRAEAASVDYRGPLWVFVNADGGWDPTSLCDPKGRLSADEASPVNKSYGVGDILTAGNIRYAPVGGNQAFFEKHWKRLLVVNGLDTETNSHDSGQRNVWSGSLQEGLPALAALVAGGLGKDKPMAFLSSGGFDDTAGLVALSRAGNMGALSRIAFPNRSDPNNPDSFIHSQSTSERIAKAQEERIQSLLQRERLPRVRRSLSMLVNARAGQDELQRLSEMLPSPLDDSNNPLKRQAQVAVAAYRAGITVSANLNLGGFDTHGNHDATHIPRLQMLLEGVDFLLAEAEDKGIADRIVVAVGSDFGRTPSYNSDNGKDHWSITSMMLIGAGIPGNRVVGATDERHRPLTVDPRTLQLDARGIRLKPVHVHRALRRLAGVDRLDAASRFPLAGEDLPILG</sequence>
<dbReference type="PANTHER" id="PTHR43737">
    <property type="entry name" value="BLL7424 PROTEIN"/>
    <property type="match status" value="1"/>
</dbReference>
<accession>A0A0K1PER3</accession>
<keyword evidence="2" id="KW-1185">Reference proteome</keyword>
<evidence type="ECO:0008006" key="3">
    <source>
        <dbReference type="Google" id="ProtNLM"/>
    </source>
</evidence>
<organism evidence="1 2">
    <name type="scientific">Vulgatibacter incomptus</name>
    <dbReference type="NCBI Taxonomy" id="1391653"/>
    <lineage>
        <taxon>Bacteria</taxon>
        <taxon>Pseudomonadati</taxon>
        <taxon>Myxococcota</taxon>
        <taxon>Myxococcia</taxon>
        <taxon>Myxococcales</taxon>
        <taxon>Cystobacterineae</taxon>
        <taxon>Vulgatibacteraceae</taxon>
        <taxon>Vulgatibacter</taxon>
    </lineage>
</organism>
<dbReference type="EMBL" id="CP012332">
    <property type="protein sequence ID" value="AKU92005.1"/>
    <property type="molecule type" value="Genomic_DNA"/>
</dbReference>
<protein>
    <recommendedName>
        <fullName evidence="3">Tat (Twin-arginine translocation) pathway signal sequence domain protein</fullName>
    </recommendedName>
</protein>
<proteinExistence type="predicted"/>
<dbReference type="InterPro" id="IPR010869">
    <property type="entry name" value="DUF1501"/>
</dbReference>
<evidence type="ECO:0000313" key="1">
    <source>
        <dbReference type="EMBL" id="AKU92005.1"/>
    </source>
</evidence>
<dbReference type="STRING" id="1391653.AKJ08_2392"/>
<reference evidence="1 2" key="1">
    <citation type="submission" date="2015-08" db="EMBL/GenBank/DDBJ databases">
        <authorList>
            <person name="Babu N.S."/>
            <person name="Beckwith C.J."/>
            <person name="Beseler K.G."/>
            <person name="Brison A."/>
            <person name="Carone J.V."/>
            <person name="Caskin T.P."/>
            <person name="Diamond M."/>
            <person name="Durham M.E."/>
            <person name="Foxe J.M."/>
            <person name="Go M."/>
            <person name="Henderson B.A."/>
            <person name="Jones I.B."/>
            <person name="McGettigan J.A."/>
            <person name="Micheletti S.J."/>
            <person name="Nasrallah M.E."/>
            <person name="Ortiz D."/>
            <person name="Piller C.R."/>
            <person name="Privatt S.R."/>
            <person name="Schneider S.L."/>
            <person name="Sharp S."/>
            <person name="Smith T.C."/>
            <person name="Stanton J.D."/>
            <person name="Ullery H.E."/>
            <person name="Wilson R.J."/>
            <person name="Serrano M.G."/>
            <person name="Buck G."/>
            <person name="Lee V."/>
            <person name="Wang Y."/>
            <person name="Carvalho R."/>
            <person name="Voegtly L."/>
            <person name="Shi R."/>
            <person name="Duckworth R."/>
            <person name="Johnson A."/>
            <person name="Loviza R."/>
            <person name="Walstead R."/>
            <person name="Shah Z."/>
            <person name="Kiflezghi M."/>
            <person name="Wade K."/>
            <person name="Ball S.L."/>
            <person name="Bradley K.W."/>
            <person name="Asai D.J."/>
            <person name="Bowman C.A."/>
            <person name="Russell D.A."/>
            <person name="Pope W.H."/>
            <person name="Jacobs-Sera D."/>
            <person name="Hendrix R.W."/>
            <person name="Hatfull G.F."/>
        </authorList>
    </citation>
    <scope>NUCLEOTIDE SEQUENCE [LARGE SCALE GENOMIC DNA]</scope>
    <source>
        <strain evidence="1 2">DSM 27710</strain>
    </source>
</reference>
<dbReference type="KEGG" id="vin:AKJ08_2392"/>
<name>A0A0K1PER3_9BACT</name>
<dbReference type="Pfam" id="PF07394">
    <property type="entry name" value="DUF1501"/>
    <property type="match status" value="1"/>
</dbReference>
<dbReference type="OrthoDB" id="238140at2"/>
<gene>
    <name evidence="1" type="ORF">AKJ08_2392</name>
</gene>
<dbReference type="PANTHER" id="PTHR43737:SF1">
    <property type="entry name" value="DUF1501 DOMAIN-CONTAINING PROTEIN"/>
    <property type="match status" value="1"/>
</dbReference>
<dbReference type="PROSITE" id="PS51318">
    <property type="entry name" value="TAT"/>
    <property type="match status" value="1"/>
</dbReference>
<dbReference type="RefSeq" id="WP_050726233.1">
    <property type="nucleotide sequence ID" value="NZ_CP012332.1"/>
</dbReference>
<dbReference type="InterPro" id="IPR006311">
    <property type="entry name" value="TAT_signal"/>
</dbReference>
<dbReference type="InterPro" id="IPR019546">
    <property type="entry name" value="TAT_signal_bac_arc"/>
</dbReference>
<dbReference type="NCBIfam" id="TIGR01409">
    <property type="entry name" value="TAT_signal_seq"/>
    <property type="match status" value="1"/>
</dbReference>
<dbReference type="AlphaFoldDB" id="A0A0K1PER3"/>
<dbReference type="Proteomes" id="UP000055590">
    <property type="component" value="Chromosome"/>
</dbReference>
<evidence type="ECO:0000313" key="2">
    <source>
        <dbReference type="Proteomes" id="UP000055590"/>
    </source>
</evidence>